<name>A0A4R1NMT5_9RHOB</name>
<sequence>MVEAFFSRGWCVLPFDARVKTWGEAAWRAGREAMQAPSMRQWWVCENTWFVGVDALPNDETGSINNVPFGGAPVTAIKALYGSWPDLHKAQLSVVSPGYPRPREDESEAAFGYRLRRDAAHVDGLKRGPNGERFLEEPHAWIMGLPLTANEPDQGPLVVWDGSHEIMRNAFAAALGDVPPEKWSVTDIRQPYQQARRAVFEQCQRICVQAKPGETILVHRLLLHGVGPWADTYESAQEHRAIAYFRPELNSVGNDWLKLR</sequence>
<protein>
    <recommendedName>
        <fullName evidence="3">Phytanoyl-CoA dioxygenase PhyH</fullName>
    </recommendedName>
</protein>
<dbReference type="OrthoDB" id="7345863at2"/>
<dbReference type="SUPFAM" id="SSF51197">
    <property type="entry name" value="Clavaminate synthase-like"/>
    <property type="match status" value="1"/>
</dbReference>
<organism evidence="1 2">
    <name type="scientific">Shimia isoporae</name>
    <dbReference type="NCBI Taxonomy" id="647720"/>
    <lineage>
        <taxon>Bacteria</taxon>
        <taxon>Pseudomonadati</taxon>
        <taxon>Pseudomonadota</taxon>
        <taxon>Alphaproteobacteria</taxon>
        <taxon>Rhodobacterales</taxon>
        <taxon>Roseobacteraceae</taxon>
    </lineage>
</organism>
<gene>
    <name evidence="1" type="ORF">BXY66_1132</name>
</gene>
<reference evidence="1 2" key="1">
    <citation type="submission" date="2019-03" db="EMBL/GenBank/DDBJ databases">
        <title>Genomic Encyclopedia of Archaeal and Bacterial Type Strains, Phase II (KMG-II): from individual species to whole genera.</title>
        <authorList>
            <person name="Goeker M."/>
        </authorList>
    </citation>
    <scope>NUCLEOTIDE SEQUENCE [LARGE SCALE GENOMIC DNA]</scope>
    <source>
        <strain evidence="1 2">DSM 26433</strain>
    </source>
</reference>
<evidence type="ECO:0000313" key="1">
    <source>
        <dbReference type="EMBL" id="TCL09089.1"/>
    </source>
</evidence>
<dbReference type="AlphaFoldDB" id="A0A4R1NMT5"/>
<proteinExistence type="predicted"/>
<evidence type="ECO:0000313" key="2">
    <source>
        <dbReference type="Proteomes" id="UP000295673"/>
    </source>
</evidence>
<accession>A0A4R1NMT5</accession>
<dbReference type="EMBL" id="SMGR01000001">
    <property type="protein sequence ID" value="TCL09089.1"/>
    <property type="molecule type" value="Genomic_DNA"/>
</dbReference>
<dbReference type="Proteomes" id="UP000295673">
    <property type="component" value="Unassembled WGS sequence"/>
</dbReference>
<dbReference type="Gene3D" id="2.60.120.620">
    <property type="entry name" value="q2cbj1_9rhob like domain"/>
    <property type="match status" value="1"/>
</dbReference>
<keyword evidence="2" id="KW-1185">Reference proteome</keyword>
<evidence type="ECO:0008006" key="3">
    <source>
        <dbReference type="Google" id="ProtNLM"/>
    </source>
</evidence>
<comment type="caution">
    <text evidence="1">The sequence shown here is derived from an EMBL/GenBank/DDBJ whole genome shotgun (WGS) entry which is preliminary data.</text>
</comment>